<protein>
    <submittedName>
        <fullName evidence="2">Uncharacterized protein</fullName>
    </submittedName>
</protein>
<evidence type="ECO:0000313" key="2">
    <source>
        <dbReference type="EMBL" id="CAE0346978.1"/>
    </source>
</evidence>
<gene>
    <name evidence="2" type="ORF">EHAR0213_LOCUS5888</name>
</gene>
<dbReference type="EMBL" id="HBII01013865">
    <property type="protein sequence ID" value="CAE0346978.1"/>
    <property type="molecule type" value="Transcribed_RNA"/>
</dbReference>
<sequence>MILLILKYREEALKNKRKSEGNSEDETQNEEIKEDPADGNTSTMNQVKPFEIDIEKPVIDFKMMLYLTTTKFGIKSMEIIKTLPSHLIIMLKTIVIIFDEK</sequence>
<name>A0A7S3N539_9SPIT</name>
<evidence type="ECO:0000256" key="1">
    <source>
        <dbReference type="SAM" id="MobiDB-lite"/>
    </source>
</evidence>
<reference evidence="2" key="1">
    <citation type="submission" date="2021-01" db="EMBL/GenBank/DDBJ databases">
        <authorList>
            <person name="Corre E."/>
            <person name="Pelletier E."/>
            <person name="Niang G."/>
            <person name="Scheremetjew M."/>
            <person name="Finn R."/>
            <person name="Kale V."/>
            <person name="Holt S."/>
            <person name="Cochrane G."/>
            <person name="Meng A."/>
            <person name="Brown T."/>
            <person name="Cohen L."/>
        </authorList>
    </citation>
    <scope>NUCLEOTIDE SEQUENCE</scope>
    <source>
        <strain evidence="2">FSP1.4</strain>
    </source>
</reference>
<accession>A0A7S3N539</accession>
<proteinExistence type="predicted"/>
<feature type="region of interest" description="Disordered" evidence="1">
    <location>
        <begin position="14"/>
        <end position="46"/>
    </location>
</feature>
<organism evidence="2">
    <name type="scientific">Euplotes harpa</name>
    <dbReference type="NCBI Taxonomy" id="151035"/>
    <lineage>
        <taxon>Eukaryota</taxon>
        <taxon>Sar</taxon>
        <taxon>Alveolata</taxon>
        <taxon>Ciliophora</taxon>
        <taxon>Intramacronucleata</taxon>
        <taxon>Spirotrichea</taxon>
        <taxon>Hypotrichia</taxon>
        <taxon>Euplotida</taxon>
        <taxon>Euplotidae</taxon>
        <taxon>Euplotes</taxon>
    </lineage>
</organism>
<dbReference type="AlphaFoldDB" id="A0A7S3N539"/>